<feature type="repeat" description="FG-GAP" evidence="15">
    <location>
        <begin position="677"/>
        <end position="737"/>
    </location>
</feature>
<comment type="similarity">
    <text evidence="2 16">Belongs to the integrin alpha chain family.</text>
</comment>
<dbReference type="Proteomes" id="UP000034805">
    <property type="component" value="Unassembled WGS sequence"/>
</dbReference>
<keyword evidence="6" id="KW-0677">Repeat</keyword>
<evidence type="ECO:0000256" key="12">
    <source>
        <dbReference type="ARBA" id="ARBA00023157"/>
    </source>
</evidence>
<dbReference type="Gene3D" id="1.20.5.930">
    <property type="entry name" value="Bicelle-embedded integrin alpha(iib) transmembrane segment"/>
    <property type="match status" value="1"/>
</dbReference>
<dbReference type="Pfam" id="PF20805">
    <property type="entry name" value="Integrin_A_Ig_2"/>
    <property type="match status" value="1"/>
</dbReference>
<dbReference type="Pfam" id="PF01839">
    <property type="entry name" value="FG-GAP"/>
    <property type="match status" value="2"/>
</dbReference>
<keyword evidence="3 16" id="KW-0812">Transmembrane</keyword>
<comment type="caution">
    <text evidence="19">The sequence shown here is derived from an EMBL/GenBank/DDBJ whole genome shotgun (WGS) entry which is preliminary data.</text>
</comment>
<dbReference type="GO" id="GO:0007160">
    <property type="term" value="P:cell-matrix adhesion"/>
    <property type="evidence" value="ECO:0007669"/>
    <property type="project" value="TreeGrafter"/>
</dbReference>
<evidence type="ECO:0000313" key="19">
    <source>
        <dbReference type="EMBL" id="KPP78139.1"/>
    </source>
</evidence>
<dbReference type="InterPro" id="IPR013649">
    <property type="entry name" value="Integrin_alpha_Ig-like_1"/>
</dbReference>
<evidence type="ECO:0000256" key="13">
    <source>
        <dbReference type="ARBA" id="ARBA00023170"/>
    </source>
</evidence>
<dbReference type="InterPro" id="IPR032695">
    <property type="entry name" value="Integrin_dom_sf"/>
</dbReference>
<dbReference type="Gene3D" id="2.60.40.1530">
    <property type="entry name" value="ntegrin, alpha v. Chain A, domain 4"/>
    <property type="match status" value="1"/>
</dbReference>
<dbReference type="InterPro" id="IPR048285">
    <property type="entry name" value="Integrin_alpha_Ig-like_2"/>
</dbReference>
<dbReference type="InterPro" id="IPR013519">
    <property type="entry name" value="Int_alpha_beta-p"/>
</dbReference>
<feature type="domain" description="VWFA" evidence="18">
    <location>
        <begin position="249"/>
        <end position="436"/>
    </location>
</feature>
<comment type="subcellular location">
    <subcellularLocation>
        <location evidence="1 16">Membrane</location>
        <topology evidence="1 16">Single-pass type I membrane protein</topology>
    </subcellularLocation>
</comment>
<evidence type="ECO:0000256" key="6">
    <source>
        <dbReference type="ARBA" id="ARBA00022737"/>
    </source>
</evidence>
<dbReference type="GO" id="GO:0046872">
    <property type="term" value="F:metal ion binding"/>
    <property type="evidence" value="ECO:0007669"/>
    <property type="project" value="UniProtKB-KW"/>
</dbReference>
<organism evidence="19 20">
    <name type="scientific">Scleropages formosus</name>
    <name type="common">Asian bonytongue</name>
    <name type="synonym">Osteoglossum formosum</name>
    <dbReference type="NCBI Taxonomy" id="113540"/>
    <lineage>
        <taxon>Eukaryota</taxon>
        <taxon>Metazoa</taxon>
        <taxon>Chordata</taxon>
        <taxon>Craniata</taxon>
        <taxon>Vertebrata</taxon>
        <taxon>Euteleostomi</taxon>
        <taxon>Actinopterygii</taxon>
        <taxon>Neopterygii</taxon>
        <taxon>Teleostei</taxon>
        <taxon>Osteoglossocephala</taxon>
        <taxon>Osteoglossomorpha</taxon>
        <taxon>Osteoglossiformes</taxon>
        <taxon>Osteoglossidae</taxon>
        <taxon>Scleropages</taxon>
    </lineage>
</organism>
<dbReference type="EMBL" id="JARO02000562">
    <property type="protein sequence ID" value="KPP78139.1"/>
    <property type="molecule type" value="Genomic_DNA"/>
</dbReference>
<reference evidence="19 20" key="1">
    <citation type="submission" date="2015-08" db="EMBL/GenBank/DDBJ databases">
        <title>The genome of the Asian arowana (Scleropages formosus).</title>
        <authorList>
            <person name="Tan M.H."/>
            <person name="Gan H.M."/>
            <person name="Croft L.J."/>
            <person name="Austin C.M."/>
        </authorList>
    </citation>
    <scope>NUCLEOTIDE SEQUENCE [LARGE SCALE GENOMIC DNA]</scope>
    <source>
        <strain evidence="19">Aro1</strain>
    </source>
</reference>
<dbReference type="Gene3D" id="2.60.40.1510">
    <property type="entry name" value="ntegrin, alpha v. Chain A, domain 3"/>
    <property type="match status" value="1"/>
</dbReference>
<dbReference type="GO" id="GO:0098609">
    <property type="term" value="P:cell-cell adhesion"/>
    <property type="evidence" value="ECO:0007669"/>
    <property type="project" value="TreeGrafter"/>
</dbReference>
<dbReference type="SUPFAM" id="SSF69179">
    <property type="entry name" value="Integrin domains"/>
    <property type="match status" value="3"/>
</dbReference>
<dbReference type="Pfam" id="PF08441">
    <property type="entry name" value="Integrin_A_Ig_1"/>
    <property type="match status" value="1"/>
</dbReference>
<evidence type="ECO:0000256" key="4">
    <source>
        <dbReference type="ARBA" id="ARBA00022723"/>
    </source>
</evidence>
<dbReference type="InterPro" id="IPR013517">
    <property type="entry name" value="FG-GAP"/>
</dbReference>
<keyword evidence="8 16" id="KW-0130">Cell adhesion</keyword>
<evidence type="ECO:0000256" key="8">
    <source>
        <dbReference type="ARBA" id="ARBA00022889"/>
    </source>
</evidence>
<dbReference type="Gene3D" id="2.60.40.1460">
    <property type="entry name" value="Integrin domains. Chain A, domain 2"/>
    <property type="match status" value="1"/>
</dbReference>
<keyword evidence="5" id="KW-0732">Signal</keyword>
<dbReference type="InterPro" id="IPR028994">
    <property type="entry name" value="Integrin_alpha_N"/>
</dbReference>
<evidence type="ECO:0000256" key="2">
    <source>
        <dbReference type="ARBA" id="ARBA00008054"/>
    </source>
</evidence>
<dbReference type="PRINTS" id="PR00453">
    <property type="entry name" value="VWFADOMAIN"/>
</dbReference>
<dbReference type="GO" id="GO:0007229">
    <property type="term" value="P:integrin-mediated signaling pathway"/>
    <property type="evidence" value="ECO:0007669"/>
    <property type="project" value="UniProtKB-KW"/>
</dbReference>
<keyword evidence="13 16" id="KW-0675">Receptor</keyword>
<dbReference type="PRINTS" id="PR01185">
    <property type="entry name" value="INTEGRINA"/>
</dbReference>
<dbReference type="AlphaFoldDB" id="A0A0P7XRZ4"/>
<dbReference type="InterPro" id="IPR036465">
    <property type="entry name" value="vWFA_dom_sf"/>
</dbReference>
<dbReference type="GO" id="GO:0009897">
    <property type="term" value="C:external side of plasma membrane"/>
    <property type="evidence" value="ECO:0007669"/>
    <property type="project" value="TreeGrafter"/>
</dbReference>
<evidence type="ECO:0000256" key="1">
    <source>
        <dbReference type="ARBA" id="ARBA00004479"/>
    </source>
</evidence>
<dbReference type="Gene3D" id="2.130.10.130">
    <property type="entry name" value="Integrin alpha, N-terminal"/>
    <property type="match status" value="2"/>
</dbReference>
<evidence type="ECO:0000256" key="9">
    <source>
        <dbReference type="ARBA" id="ARBA00022989"/>
    </source>
</evidence>
<proteinExistence type="inferred from homology"/>
<feature type="repeat" description="FG-GAP" evidence="15">
    <location>
        <begin position="109"/>
        <end position="167"/>
    </location>
</feature>
<evidence type="ECO:0000256" key="14">
    <source>
        <dbReference type="ARBA" id="ARBA00023180"/>
    </source>
</evidence>
<dbReference type="SMART" id="SM00327">
    <property type="entry name" value="VWA"/>
    <property type="match status" value="1"/>
</dbReference>
<dbReference type="GO" id="GO:0005178">
    <property type="term" value="F:integrin binding"/>
    <property type="evidence" value="ECO:0007669"/>
    <property type="project" value="TreeGrafter"/>
</dbReference>
<feature type="repeat" description="FG-GAP" evidence="15">
    <location>
        <begin position="552"/>
        <end position="614"/>
    </location>
</feature>
<accession>A0A0P7XRZ4</accession>
<keyword evidence="11 16" id="KW-0472">Membrane</keyword>
<dbReference type="GO" id="GO:0033627">
    <property type="term" value="P:cell adhesion mediated by integrin"/>
    <property type="evidence" value="ECO:0007669"/>
    <property type="project" value="TreeGrafter"/>
</dbReference>
<feature type="transmembrane region" description="Helical" evidence="16">
    <location>
        <begin position="1212"/>
        <end position="1236"/>
    </location>
</feature>
<gene>
    <name evidence="19" type="ORF">Z043_102384</name>
</gene>
<evidence type="ECO:0000256" key="11">
    <source>
        <dbReference type="ARBA" id="ARBA00023136"/>
    </source>
</evidence>
<feature type="repeat" description="FG-GAP" evidence="15">
    <location>
        <begin position="615"/>
        <end position="673"/>
    </location>
</feature>
<dbReference type="PROSITE" id="PS50234">
    <property type="entry name" value="VWFA"/>
    <property type="match status" value="1"/>
</dbReference>
<evidence type="ECO:0000256" key="10">
    <source>
        <dbReference type="ARBA" id="ARBA00023037"/>
    </source>
</evidence>
<feature type="non-terminal residue" evidence="19">
    <location>
        <position position="1"/>
    </location>
</feature>
<dbReference type="SMART" id="SM00191">
    <property type="entry name" value="Int_alpha"/>
    <property type="match status" value="5"/>
</dbReference>
<evidence type="ECO:0000256" key="16">
    <source>
        <dbReference type="RuleBase" id="RU003762"/>
    </source>
</evidence>
<dbReference type="SUPFAM" id="SSF69318">
    <property type="entry name" value="Integrin alpha N-terminal domain"/>
    <property type="match status" value="1"/>
</dbReference>
<evidence type="ECO:0000256" key="5">
    <source>
        <dbReference type="ARBA" id="ARBA00022729"/>
    </source>
</evidence>
<evidence type="ECO:0000259" key="18">
    <source>
        <dbReference type="PROSITE" id="PS50234"/>
    </source>
</evidence>
<evidence type="ECO:0000256" key="15">
    <source>
        <dbReference type="PROSITE-ProRule" id="PRU00803"/>
    </source>
</evidence>
<evidence type="ECO:0000313" key="20">
    <source>
        <dbReference type="Proteomes" id="UP000034805"/>
    </source>
</evidence>
<feature type="region of interest" description="Disordered" evidence="17">
    <location>
        <begin position="41"/>
        <end position="65"/>
    </location>
</feature>
<dbReference type="FunFam" id="3.40.50.410:FF:000012">
    <property type="entry name" value="Integrin, alpha 10"/>
    <property type="match status" value="1"/>
</dbReference>
<dbReference type="Pfam" id="PF00092">
    <property type="entry name" value="VWA"/>
    <property type="match status" value="1"/>
</dbReference>
<keyword evidence="4" id="KW-0479">Metal-binding</keyword>
<evidence type="ECO:0000256" key="17">
    <source>
        <dbReference type="SAM" id="MobiDB-lite"/>
    </source>
</evidence>
<keyword evidence="9 16" id="KW-1133">Transmembrane helix</keyword>
<dbReference type="GO" id="GO:0008305">
    <property type="term" value="C:integrin complex"/>
    <property type="evidence" value="ECO:0007669"/>
    <property type="project" value="InterPro"/>
</dbReference>
<dbReference type="InterPro" id="IPR048286">
    <property type="entry name" value="Integrin_alpha_Ig-like_3"/>
</dbReference>
<keyword evidence="10 16" id="KW-0401">Integrin</keyword>
<dbReference type="STRING" id="113540.ENSSFOP00015027673"/>
<evidence type="ECO:0000256" key="7">
    <source>
        <dbReference type="ARBA" id="ARBA00022837"/>
    </source>
</evidence>
<dbReference type="PANTHER" id="PTHR23220">
    <property type="entry name" value="INTEGRIN ALPHA"/>
    <property type="match status" value="1"/>
</dbReference>
<protein>
    <recommendedName>
        <fullName evidence="18">VWFA domain-containing protein</fullName>
    </recommendedName>
</protein>
<evidence type="ECO:0000256" key="3">
    <source>
        <dbReference type="ARBA" id="ARBA00022692"/>
    </source>
</evidence>
<keyword evidence="7" id="KW-0106">Calcium</keyword>
<dbReference type="Pfam" id="PF20806">
    <property type="entry name" value="Integrin_A_Ig_3"/>
    <property type="match status" value="1"/>
</dbReference>
<dbReference type="Gene3D" id="3.40.50.410">
    <property type="entry name" value="von Willebrand factor, type A domain"/>
    <property type="match status" value="1"/>
</dbReference>
<keyword evidence="14" id="KW-0325">Glycoprotein</keyword>
<dbReference type="SUPFAM" id="SSF53300">
    <property type="entry name" value="vWA-like"/>
    <property type="match status" value="1"/>
</dbReference>
<keyword evidence="12" id="KW-1015">Disulfide bond</keyword>
<sequence length="1267" mass="139228">YQGGSVEVEVRGSPPQPSVCEYFLTRSCSFSADITRRFSPRPSFQAAGRRTSSGEQLSGRETRVRSGTICDTARWSTSRARGRSRSLSRSVSTVYGFCIHFSQSFNVGKSGAKVFSGPVADEFGYTVRQFQNHQGKWLLVGSPWSGYKTNRKGDVYKCEIPGSKTTCERLNLQNSVNIAAVNNINTNMSLGLTLIETPKTSGFMTCGPLWAQQCGSQYYYPGICTEVTPLFQPLPSFSPAIQKCGGPMDIVIVLDGSNSIWPWPPVVEFLKKLLGSLEISPSNTQVSIIQYAVDSAFEFQLNTYKTKAEVVNAAAGIAQMQGTATNTFHAIDTARKNAFLPENGGRPGATKVMVVVTDGESHDKDQRDEVIKKCEDAKITRFGIAVLGYYLRNDIDTKNLIMEIKSIASSPSEKYFFNVSAEEALLEIAGTLGDRIFNLEGTGKGGDSFQMEMSQVGFSAHYSSMEDVLMLGAVGAYAWSGTVVHQTAQKSEVFPKNTFENILEDRNDSSLLGYSVTTLVDTNSVFYVAGAPRSRHTGQVVVYTVDNKKQPKILTSQRGDQIGSYFGSVLCPLDVDKDSVSDLLLVGAPTFMSELKKEIGKVYVFSVSKGILTSDGSLVGPSSSENARFGMAIAAAPDLNLDGFNDVVVGAPLEDSNRGVLYVFNGDKKFIRKQYSQKILGSELDPKLQYFGRSLNVNGDLNDDSIPDVSIGAYGKVVQLWSKRIASVKTTASFNPENINILNKMCLISGRKVSCFKTTICYRALIMPKTPVVPVVITCNLTLDADLLSYRAVSRGLFSSNNERFLKEDITLHSEEVCKNYDVYVQEAPDMVNDISLRVDVGSSNPRANPVLDVFSTNSWQYFIPFTKDCGSDDVCDSDLVLNVNTSPEISSPLLVSFNNRRLSFEVLMENKLENAYNARVITTYSENLFYASIIPPSDGTEVKCTPGKDSNTLSCQVGYPVLKPNDRVTFGINFDFNLNERQKEARVSMVAESDSKEKNAADNTVTVSIPVLYDSEVILTREASMTFYVVDKDNEVKTTVNNYDDIGPEFNFKLKVSTGNFPVSLAYLIVSLPVSTRSGNPLLYITGVLTESTNGVNCETSSLVNPLKIGREVYTPSFSKESLRGIQELDCKTAKCESMKCVFADMDVKRDYFVNITTRIWNGTFASATFQSTKLIVSSEIETSQPDLLLIRHKRLLVELTVSKPGEKGDLPIGVIVGSVIGGLLLLALAVLLLWKFGFFKKTKYKQLQKSSEEETQNLGTEQDAA</sequence>
<dbReference type="InterPro" id="IPR002035">
    <property type="entry name" value="VWF_A"/>
</dbReference>
<name>A0A0P7XRZ4_SCLFO</name>
<dbReference type="InterPro" id="IPR000413">
    <property type="entry name" value="Integrin_alpha"/>
</dbReference>
<dbReference type="PROSITE" id="PS51470">
    <property type="entry name" value="FG_GAP"/>
    <property type="match status" value="4"/>
</dbReference>
<dbReference type="PANTHER" id="PTHR23220:SF23">
    <property type="entry name" value="INTEGRIN ALPHA-2"/>
    <property type="match status" value="1"/>
</dbReference>